<protein>
    <submittedName>
        <fullName evidence="1">Arginine utilization protein RocB</fullName>
    </submittedName>
</protein>
<dbReference type="RefSeq" id="WP_262392922.1">
    <property type="nucleotide sequence ID" value="NZ_BEXB01000022.1"/>
</dbReference>
<dbReference type="AlphaFoldDB" id="A0A4Y1ZFA7"/>
<reference evidence="1 2" key="1">
    <citation type="submission" date="2017-11" db="EMBL/GenBank/DDBJ databases">
        <title>Draft Genome Sequence of Sporolactobacillus inulinus NBRC 111894 Isolated from Koso, a Japanese Sugar-Vegetable Fermented Beverage.</title>
        <authorList>
            <person name="Chiou T.Y."/>
            <person name="Oshima K."/>
            <person name="Suda W."/>
            <person name="Hattori M."/>
            <person name="Takahashi T."/>
        </authorList>
    </citation>
    <scope>NUCLEOTIDE SEQUENCE [LARGE SCALE GENOMIC DNA]</scope>
    <source>
        <strain evidence="1 2">NBRC111894</strain>
    </source>
</reference>
<evidence type="ECO:0000313" key="1">
    <source>
        <dbReference type="EMBL" id="GAY77158.1"/>
    </source>
</evidence>
<organism evidence="1 2">
    <name type="scientific">Sporolactobacillus inulinus</name>
    <dbReference type="NCBI Taxonomy" id="2078"/>
    <lineage>
        <taxon>Bacteria</taxon>
        <taxon>Bacillati</taxon>
        <taxon>Bacillota</taxon>
        <taxon>Bacilli</taxon>
        <taxon>Bacillales</taxon>
        <taxon>Sporolactobacillaceae</taxon>
        <taxon>Sporolactobacillus</taxon>
    </lineage>
</organism>
<gene>
    <name evidence="1" type="ORF">NBRC111894_2712</name>
</gene>
<dbReference type="SUPFAM" id="SSF53187">
    <property type="entry name" value="Zn-dependent exopeptidases"/>
    <property type="match status" value="1"/>
</dbReference>
<comment type="caution">
    <text evidence="1">The sequence shown here is derived from an EMBL/GenBank/DDBJ whole genome shotgun (WGS) entry which is preliminary data.</text>
</comment>
<name>A0A4Y1ZFA7_9BACL</name>
<dbReference type="EMBL" id="BEXB01000022">
    <property type="protein sequence ID" value="GAY77158.1"/>
    <property type="molecule type" value="Genomic_DNA"/>
</dbReference>
<evidence type="ECO:0000313" key="2">
    <source>
        <dbReference type="Proteomes" id="UP000319716"/>
    </source>
</evidence>
<proteinExistence type="predicted"/>
<accession>A0A4Y1ZFA7</accession>
<sequence>MYEKVKDLPIEQQIEQFARDLVGIKSVNGTDGEVTMADELEAILRSFPYFKEHPDQVWTQKLEGDTLGRKNVFALLEVCLKISRPSYIMVIWIR</sequence>
<dbReference type="Proteomes" id="UP000319716">
    <property type="component" value="Unassembled WGS sequence"/>
</dbReference>